<feature type="region of interest" description="Disordered" evidence="1">
    <location>
        <begin position="236"/>
        <end position="325"/>
    </location>
</feature>
<feature type="compositionally biased region" description="Pro residues" evidence="1">
    <location>
        <begin position="83"/>
        <end position="94"/>
    </location>
</feature>
<evidence type="ECO:0000313" key="2">
    <source>
        <dbReference type="EMBL" id="OQO13643.1"/>
    </source>
</evidence>
<organism evidence="2 3">
    <name type="scientific">Cryoendolithus antarcticus</name>
    <dbReference type="NCBI Taxonomy" id="1507870"/>
    <lineage>
        <taxon>Eukaryota</taxon>
        <taxon>Fungi</taxon>
        <taxon>Dikarya</taxon>
        <taxon>Ascomycota</taxon>
        <taxon>Pezizomycotina</taxon>
        <taxon>Dothideomycetes</taxon>
        <taxon>Dothideomycetidae</taxon>
        <taxon>Cladosporiales</taxon>
        <taxon>Cladosporiaceae</taxon>
        <taxon>Cryoendolithus</taxon>
    </lineage>
</organism>
<comment type="caution">
    <text evidence="2">The sequence shown here is derived from an EMBL/GenBank/DDBJ whole genome shotgun (WGS) entry which is preliminary data.</text>
</comment>
<feature type="compositionally biased region" description="Basic residues" evidence="1">
    <location>
        <begin position="174"/>
        <end position="183"/>
    </location>
</feature>
<dbReference type="AlphaFoldDB" id="A0A1V8TQH8"/>
<sequence length="411" mass="44462">MAIDIRKRLSKRSTLRSPRKKQLPPSPNNMPPPVPGKHDTTDAPPPPQQLVMPQQPEGVRTSPSKSLLARYKDRSPISRIPPLVMPPKQSPSPPGKATAFTEEFGEVNRTISLDDAVSPTADVPSASQPALTMDGVQFDMISGSGSTDRRSRSAEPPSQRTSSVDSGDDTTSGYKRRATRSQTRRQERIDSYASSIESGITKTEKKGSGEAEKSVSAYPRPLAIRKVNAAIDDGVLKRKNSEDELAAPEPMVRAHSTMVLRPEAKGELPRSNPQLPDGDANVDTGAMFTVGSDKLKKDKADDDDDDSDSVGDSSSSSLSLPGDASQALTALPSPSFLITPLKVMRATVRLFPPIYNSEQPPALQWVSTLSASSRPHEPWRKFAPSWYVGTRGAERDVLSFRELADGGISEL</sequence>
<proteinExistence type="predicted"/>
<dbReference type="InParanoid" id="A0A1V8TQH8"/>
<name>A0A1V8TQH8_9PEZI</name>
<feature type="compositionally biased region" description="Pro residues" evidence="1">
    <location>
        <begin position="24"/>
        <end position="35"/>
    </location>
</feature>
<feature type="region of interest" description="Disordered" evidence="1">
    <location>
        <begin position="1"/>
        <end position="220"/>
    </location>
</feature>
<dbReference type="EMBL" id="NAJO01000003">
    <property type="protein sequence ID" value="OQO13643.1"/>
    <property type="molecule type" value="Genomic_DNA"/>
</dbReference>
<feature type="compositionally biased region" description="Low complexity" evidence="1">
    <location>
        <begin position="310"/>
        <end position="325"/>
    </location>
</feature>
<gene>
    <name evidence="2" type="ORF">B0A48_01872</name>
</gene>
<accession>A0A1V8TQH8</accession>
<reference evidence="3" key="1">
    <citation type="submission" date="2017-03" db="EMBL/GenBank/DDBJ databases">
        <title>Genomes of endolithic fungi from Antarctica.</title>
        <authorList>
            <person name="Coleine C."/>
            <person name="Masonjones S."/>
            <person name="Stajich J.E."/>
        </authorList>
    </citation>
    <scope>NUCLEOTIDE SEQUENCE [LARGE SCALE GENOMIC DNA]</scope>
    <source>
        <strain evidence="3">CCFEE 5527</strain>
    </source>
</reference>
<feature type="compositionally biased region" description="Basic residues" evidence="1">
    <location>
        <begin position="8"/>
        <end position="22"/>
    </location>
</feature>
<feature type="compositionally biased region" description="Basic and acidic residues" evidence="1">
    <location>
        <begin position="202"/>
        <end position="213"/>
    </location>
</feature>
<evidence type="ECO:0000313" key="3">
    <source>
        <dbReference type="Proteomes" id="UP000192596"/>
    </source>
</evidence>
<evidence type="ECO:0000256" key="1">
    <source>
        <dbReference type="SAM" id="MobiDB-lite"/>
    </source>
</evidence>
<dbReference type="Proteomes" id="UP000192596">
    <property type="component" value="Unassembled WGS sequence"/>
</dbReference>
<feature type="compositionally biased region" description="Polar residues" evidence="1">
    <location>
        <begin position="192"/>
        <end position="201"/>
    </location>
</feature>
<feature type="compositionally biased region" description="Low complexity" evidence="1">
    <location>
        <begin position="161"/>
        <end position="173"/>
    </location>
</feature>
<keyword evidence="3" id="KW-1185">Reference proteome</keyword>
<protein>
    <submittedName>
        <fullName evidence="2">Uncharacterized protein</fullName>
    </submittedName>
</protein>